<keyword evidence="5" id="KW-0411">Iron-sulfur</keyword>
<keyword evidence="7" id="KW-0378">Hydrolase</keyword>
<evidence type="ECO:0000313" key="8">
    <source>
        <dbReference type="Proteomes" id="UP000319852"/>
    </source>
</evidence>
<reference evidence="7 8" key="1">
    <citation type="submission" date="2019-02" db="EMBL/GenBank/DDBJ databases">
        <title>Deep-cultivation of Planctomycetes and their phenomic and genomic characterization uncovers novel biology.</title>
        <authorList>
            <person name="Wiegand S."/>
            <person name="Jogler M."/>
            <person name="Boedeker C."/>
            <person name="Pinto D."/>
            <person name="Vollmers J."/>
            <person name="Rivas-Marin E."/>
            <person name="Kohn T."/>
            <person name="Peeters S.H."/>
            <person name="Heuer A."/>
            <person name="Rast P."/>
            <person name="Oberbeckmann S."/>
            <person name="Bunk B."/>
            <person name="Jeske O."/>
            <person name="Meyerdierks A."/>
            <person name="Storesund J.E."/>
            <person name="Kallscheuer N."/>
            <person name="Luecker S."/>
            <person name="Lage O.M."/>
            <person name="Pohl T."/>
            <person name="Merkel B.J."/>
            <person name="Hornburger P."/>
            <person name="Mueller R.-W."/>
            <person name="Bruemmer F."/>
            <person name="Labrenz M."/>
            <person name="Spormann A.M."/>
            <person name="Op den Camp H."/>
            <person name="Overmann J."/>
            <person name="Amann R."/>
            <person name="Jetten M.S.M."/>
            <person name="Mascher T."/>
            <person name="Medema M.H."/>
            <person name="Devos D.P."/>
            <person name="Kaster A.-K."/>
            <person name="Ovreas L."/>
            <person name="Rohde M."/>
            <person name="Galperin M.Y."/>
            <person name="Jogler C."/>
        </authorList>
    </citation>
    <scope>NUCLEOTIDE SEQUENCE [LARGE SCALE GENOMIC DNA]</scope>
    <source>
        <strain evidence="7 8">HG15A2</strain>
    </source>
</reference>
<keyword evidence="2" id="KW-0479">Metal-binding</keyword>
<dbReference type="PANTHER" id="PTHR43498:SF1">
    <property type="entry name" value="COB--COM HETERODISULFIDE REDUCTASE IRON-SULFUR SUBUNIT A"/>
    <property type="match status" value="1"/>
</dbReference>
<dbReference type="InterPro" id="IPR013830">
    <property type="entry name" value="SGNH_hydro"/>
</dbReference>
<dbReference type="InterPro" id="IPR036188">
    <property type="entry name" value="FAD/NAD-bd_sf"/>
</dbReference>
<evidence type="ECO:0000256" key="5">
    <source>
        <dbReference type="ARBA" id="ARBA00023014"/>
    </source>
</evidence>
<gene>
    <name evidence="7" type="primary">tesA</name>
    <name evidence="7" type="ORF">HG15A2_42370</name>
</gene>
<organism evidence="7 8">
    <name type="scientific">Adhaeretor mobilis</name>
    <dbReference type="NCBI Taxonomy" id="1930276"/>
    <lineage>
        <taxon>Bacteria</taxon>
        <taxon>Pseudomonadati</taxon>
        <taxon>Planctomycetota</taxon>
        <taxon>Planctomycetia</taxon>
        <taxon>Pirellulales</taxon>
        <taxon>Lacipirellulaceae</taxon>
        <taxon>Adhaeretor</taxon>
    </lineage>
</organism>
<dbReference type="InterPro" id="IPR036514">
    <property type="entry name" value="SGNH_hydro_sf"/>
</dbReference>
<dbReference type="GO" id="GO:0016491">
    <property type="term" value="F:oxidoreductase activity"/>
    <property type="evidence" value="ECO:0007669"/>
    <property type="project" value="UniProtKB-KW"/>
</dbReference>
<dbReference type="Gene3D" id="3.50.50.60">
    <property type="entry name" value="FAD/NAD(P)-binding domain"/>
    <property type="match status" value="1"/>
</dbReference>
<dbReference type="KEGG" id="amob:HG15A2_42370"/>
<dbReference type="Pfam" id="PF12831">
    <property type="entry name" value="FAD_oxidored"/>
    <property type="match status" value="1"/>
</dbReference>
<evidence type="ECO:0000259" key="6">
    <source>
        <dbReference type="Pfam" id="PF13472"/>
    </source>
</evidence>
<sequence length="778" mass="86538">MLGFLCQSISPEVVVRLMNTPTKILARFQFAPLLCSLLALPCNAEIAEHDVCVYGGTASGVTAAVEVARQGKSVVLLEPGQHIGGMTSGGLDATDIGNKDVIGGLSREFYRRVAQHYAKDESWTQESREEFFAERSKRTKLAEVQGENATMWTFEPHVAEQILKQMLEEAKVPVRLGQRLALVKKDGERITEILVEGGDVIRAKMFIDATYEGDLMAMSGVSYRVGREANALYNETLNGIRAETPKNQIYGSVDPYVTPGDPMSGLIPLIQRGSGGIPGDGDQRVQAYNFRLCFTNIPENRRALEPPANYDPARYELAARRVEKIVAANKVPTIQQFCHPVWMPNGKTDINNSQGISTDFIGENYDYPDADYATRAEIWQAHEDYIRGFWYFMSTSPRMPESLRAEFQSFGPCKDEFQDTDGWSHQLYVREARRMVSDYVMTEHNCRSKIIAEDPVGMAAYGMDSHNCQRIVQGGAARNEGDVQEHGLKPYPISYRSIVPKETECENLLVPVCVSATHIAFGSIRMEPVFMVLGQSAGTAAVLAIEEGLSVQQINFKKLQSRILANGQVLERPMKSKSAAKSKPKAPKIVCFGDSITKRGFPAELEKLLGVEILNSGIAGNTTRHGLRRMKQDVLDHHPEIVVILFGTNDSRLAEGHVHVPVDQYSRNLDEMVRACTNRRIHAVLCTLPPIDAEPYFARHRVENFTKAGGLTKVLEDYRDAALQVAKKLDVPSVDLYRLLGAEPNWMHSDGVHPSPEGNRIIARLIAKHVQNPINKQD</sequence>
<evidence type="ECO:0000256" key="4">
    <source>
        <dbReference type="ARBA" id="ARBA00023004"/>
    </source>
</evidence>
<dbReference type="SUPFAM" id="SSF52266">
    <property type="entry name" value="SGNH hydrolase"/>
    <property type="match status" value="1"/>
</dbReference>
<accession>A0A517N186</accession>
<evidence type="ECO:0000256" key="1">
    <source>
        <dbReference type="ARBA" id="ARBA00022485"/>
    </source>
</evidence>
<dbReference type="Gene3D" id="3.40.50.1110">
    <property type="entry name" value="SGNH hydrolase"/>
    <property type="match status" value="1"/>
</dbReference>
<evidence type="ECO:0000256" key="2">
    <source>
        <dbReference type="ARBA" id="ARBA00022723"/>
    </source>
</evidence>
<name>A0A517N186_9BACT</name>
<dbReference type="Proteomes" id="UP000319852">
    <property type="component" value="Chromosome"/>
</dbReference>
<keyword evidence="1" id="KW-0004">4Fe-4S</keyword>
<protein>
    <submittedName>
        <fullName evidence="7">Acyl-CoA thioesterase I</fullName>
        <ecNumber evidence="7">3.1.2.-</ecNumber>
    </submittedName>
</protein>
<dbReference type="Pfam" id="PF13472">
    <property type="entry name" value="Lipase_GDSL_2"/>
    <property type="match status" value="1"/>
</dbReference>
<dbReference type="EMBL" id="CP036263">
    <property type="protein sequence ID" value="QDT00895.1"/>
    <property type="molecule type" value="Genomic_DNA"/>
</dbReference>
<dbReference type="GO" id="GO:0046872">
    <property type="term" value="F:metal ion binding"/>
    <property type="evidence" value="ECO:0007669"/>
    <property type="project" value="UniProtKB-KW"/>
</dbReference>
<proteinExistence type="predicted"/>
<dbReference type="SUPFAM" id="SSF51905">
    <property type="entry name" value="FAD/NAD(P)-binding domain"/>
    <property type="match status" value="1"/>
</dbReference>
<dbReference type="InterPro" id="IPR039650">
    <property type="entry name" value="HdrA-like"/>
</dbReference>
<keyword evidence="8" id="KW-1185">Reference proteome</keyword>
<feature type="domain" description="SGNH hydrolase-type esterase" evidence="6">
    <location>
        <begin position="591"/>
        <end position="761"/>
    </location>
</feature>
<dbReference type="EC" id="3.1.2.-" evidence="7"/>
<dbReference type="PANTHER" id="PTHR43498">
    <property type="entry name" value="FERREDOXIN:COB-COM HETERODISULFIDE REDUCTASE SUBUNIT A"/>
    <property type="match status" value="1"/>
</dbReference>
<dbReference type="AlphaFoldDB" id="A0A517N186"/>
<keyword evidence="3" id="KW-0560">Oxidoreductase</keyword>
<dbReference type="GO" id="GO:0016788">
    <property type="term" value="F:hydrolase activity, acting on ester bonds"/>
    <property type="evidence" value="ECO:0007669"/>
    <property type="project" value="UniProtKB-ARBA"/>
</dbReference>
<evidence type="ECO:0000256" key="3">
    <source>
        <dbReference type="ARBA" id="ARBA00023002"/>
    </source>
</evidence>
<keyword evidence="4" id="KW-0408">Iron</keyword>
<dbReference type="GO" id="GO:0051539">
    <property type="term" value="F:4 iron, 4 sulfur cluster binding"/>
    <property type="evidence" value="ECO:0007669"/>
    <property type="project" value="UniProtKB-KW"/>
</dbReference>
<evidence type="ECO:0000313" key="7">
    <source>
        <dbReference type="EMBL" id="QDT00895.1"/>
    </source>
</evidence>